<feature type="active site" evidence="20">
    <location>
        <position position="281"/>
    </location>
</feature>
<evidence type="ECO:0000256" key="19">
    <source>
        <dbReference type="ARBA" id="ARBA00048914"/>
    </source>
</evidence>
<keyword evidence="12 20" id="KW-0521">NADP</keyword>
<comment type="pathway">
    <text evidence="4 20">Cell wall biogenesis; peptidoglycan biosynthesis.</text>
</comment>
<comment type="cofactor">
    <cofactor evidence="1 20">
        <name>FAD</name>
        <dbReference type="ChEBI" id="CHEBI:57692"/>
    </cofactor>
</comment>
<keyword evidence="17 20" id="KW-0961">Cell wall biogenesis/degradation</keyword>
<dbReference type="RefSeq" id="WP_258568022.1">
    <property type="nucleotide sequence ID" value="NZ_CP092900.1"/>
</dbReference>
<dbReference type="PROSITE" id="PS51387">
    <property type="entry name" value="FAD_PCMH"/>
    <property type="match status" value="1"/>
</dbReference>
<keyword evidence="23" id="KW-1185">Reference proteome</keyword>
<sequence length="286" mass="31152">MLIERNKPIKRLNSWRLGGCVSYYSLPKNKADLMMLLESGSNTKHGLVFLGLGSNVFFPDGVLDAHIVNMKHINQLTLQHDIMCVDSGVTLARIAKAGVRLGMKQAAFLAGIPGTLGGALKMNAGANGASIWDYVISVEVYTDSGLKTLYPEDFDVGYRSVHCRGCSVHCFLSARLKFTVDVVSDAMGYMKMLLSNRNLVQPIGTFNCGCVFRNIPGKSIGKLFDELGLKGLEIGGARISPVHANFIENIAKGATAEDVWALIHCMQDALYAAHQIKPELEVVVYD</sequence>
<comment type="subcellular location">
    <subcellularLocation>
        <location evidence="3 20">Cytoplasm</location>
    </subcellularLocation>
</comment>
<dbReference type="SUPFAM" id="SSF56176">
    <property type="entry name" value="FAD-binding/transporter-associated domain-like"/>
    <property type="match status" value="1"/>
</dbReference>
<dbReference type="Gene3D" id="3.30.43.10">
    <property type="entry name" value="Uridine Diphospho-n-acetylenolpyruvylglucosamine Reductase, domain 2"/>
    <property type="match status" value="1"/>
</dbReference>
<dbReference type="PANTHER" id="PTHR21071">
    <property type="entry name" value="UDP-N-ACETYLENOLPYRUVOYLGLUCOSAMINE REDUCTASE"/>
    <property type="match status" value="1"/>
</dbReference>
<accession>A0ABY5DKB6</accession>
<evidence type="ECO:0000256" key="1">
    <source>
        <dbReference type="ARBA" id="ARBA00001974"/>
    </source>
</evidence>
<evidence type="ECO:0000313" key="23">
    <source>
        <dbReference type="Proteomes" id="UP001055955"/>
    </source>
</evidence>
<keyword evidence="14 20" id="KW-0573">Peptidoglycan synthesis</keyword>
<dbReference type="InterPro" id="IPR006094">
    <property type="entry name" value="Oxid_FAD_bind_N"/>
</dbReference>
<dbReference type="InterPro" id="IPR003170">
    <property type="entry name" value="MurB"/>
</dbReference>
<evidence type="ECO:0000256" key="7">
    <source>
        <dbReference type="ARBA" id="ARBA00015188"/>
    </source>
</evidence>
<keyword evidence="10 20" id="KW-0285">Flavoprotein</keyword>
<evidence type="ECO:0000256" key="18">
    <source>
        <dbReference type="ARBA" id="ARBA00031026"/>
    </source>
</evidence>
<evidence type="ECO:0000256" key="5">
    <source>
        <dbReference type="ARBA" id="ARBA00010485"/>
    </source>
</evidence>
<dbReference type="EC" id="1.3.1.98" evidence="6 20"/>
<organism evidence="22 23">
    <name type="scientific">Candidatus Comchoanobacter bicostacola</name>
    <dbReference type="NCBI Taxonomy" id="2919598"/>
    <lineage>
        <taxon>Bacteria</taxon>
        <taxon>Pseudomonadati</taxon>
        <taxon>Pseudomonadota</taxon>
        <taxon>Gammaproteobacteria</taxon>
        <taxon>Candidatus Comchoanobacterales</taxon>
        <taxon>Candidatus Comchoanobacteraceae</taxon>
        <taxon>Candidatus Comchoanobacter</taxon>
    </lineage>
</organism>
<dbReference type="InterPro" id="IPR036318">
    <property type="entry name" value="FAD-bd_PCMH-like_sf"/>
</dbReference>
<dbReference type="SUPFAM" id="SSF56194">
    <property type="entry name" value="Uridine diphospho-N-Acetylenolpyruvylglucosamine reductase, MurB, C-terminal domain"/>
    <property type="match status" value="1"/>
</dbReference>
<keyword evidence="16 20" id="KW-0131">Cell cycle</keyword>
<keyword evidence="11 20" id="KW-0274">FAD</keyword>
<evidence type="ECO:0000256" key="8">
    <source>
        <dbReference type="ARBA" id="ARBA00022490"/>
    </source>
</evidence>
<evidence type="ECO:0000256" key="15">
    <source>
        <dbReference type="ARBA" id="ARBA00023002"/>
    </source>
</evidence>
<feature type="domain" description="FAD-binding PCMH-type" evidence="21">
    <location>
        <begin position="16"/>
        <end position="203"/>
    </location>
</feature>
<dbReference type="InterPro" id="IPR011601">
    <property type="entry name" value="MurB_C"/>
</dbReference>
<dbReference type="InterPro" id="IPR016166">
    <property type="entry name" value="FAD-bd_PCMH"/>
</dbReference>
<comment type="catalytic activity">
    <reaction evidence="19 20">
        <text>UDP-N-acetyl-alpha-D-muramate + NADP(+) = UDP-N-acetyl-3-O-(1-carboxyvinyl)-alpha-D-glucosamine + NADPH + H(+)</text>
        <dbReference type="Rhea" id="RHEA:12248"/>
        <dbReference type="ChEBI" id="CHEBI:15378"/>
        <dbReference type="ChEBI" id="CHEBI:57783"/>
        <dbReference type="ChEBI" id="CHEBI:58349"/>
        <dbReference type="ChEBI" id="CHEBI:68483"/>
        <dbReference type="ChEBI" id="CHEBI:70757"/>
        <dbReference type="EC" id="1.3.1.98"/>
    </reaction>
</comment>
<dbReference type="PANTHER" id="PTHR21071:SF4">
    <property type="entry name" value="UDP-N-ACETYLENOLPYRUVOYLGLUCOSAMINE REDUCTASE"/>
    <property type="match status" value="1"/>
</dbReference>
<comment type="function">
    <text evidence="2 20">Cell wall formation.</text>
</comment>
<evidence type="ECO:0000313" key="22">
    <source>
        <dbReference type="EMBL" id="UTC24237.1"/>
    </source>
</evidence>
<gene>
    <name evidence="20" type="primary">murB</name>
    <name evidence="22" type="ORF">MMH89_03240</name>
</gene>
<evidence type="ECO:0000256" key="10">
    <source>
        <dbReference type="ARBA" id="ARBA00022630"/>
    </source>
</evidence>
<reference evidence="22 23" key="1">
    <citation type="journal article" date="2022" name="Nat. Microbiol.">
        <title>The microbiome of a bacterivorous marine choanoflagellate contains a resource-demanding obligate bacterial associate.</title>
        <authorList>
            <person name="Needham D.M."/>
            <person name="Poirier C."/>
            <person name="Bachy C."/>
            <person name="George E.E."/>
            <person name="Wilken S."/>
            <person name="Yung C.C.M."/>
            <person name="Limardo A.J."/>
            <person name="Morando M."/>
            <person name="Sudek L."/>
            <person name="Malmstrom R.R."/>
            <person name="Keeling P.J."/>
            <person name="Santoro A.E."/>
            <person name="Worden A.Z."/>
        </authorList>
    </citation>
    <scope>NUCLEOTIDE SEQUENCE [LARGE SCALE GENOMIC DNA]</scope>
    <source>
        <strain evidence="22 23">Comchoano-1</strain>
    </source>
</reference>
<evidence type="ECO:0000256" key="3">
    <source>
        <dbReference type="ARBA" id="ARBA00004496"/>
    </source>
</evidence>
<dbReference type="Gene3D" id="3.90.78.10">
    <property type="entry name" value="UDP-N-acetylenolpyruvoylglucosamine reductase, C-terminal domain"/>
    <property type="match status" value="1"/>
</dbReference>
<evidence type="ECO:0000256" key="12">
    <source>
        <dbReference type="ARBA" id="ARBA00022857"/>
    </source>
</evidence>
<dbReference type="EMBL" id="CP092900">
    <property type="protein sequence ID" value="UTC24237.1"/>
    <property type="molecule type" value="Genomic_DNA"/>
</dbReference>
<dbReference type="HAMAP" id="MF_00037">
    <property type="entry name" value="MurB"/>
    <property type="match status" value="1"/>
</dbReference>
<evidence type="ECO:0000256" key="6">
    <source>
        <dbReference type="ARBA" id="ARBA00012518"/>
    </source>
</evidence>
<evidence type="ECO:0000256" key="14">
    <source>
        <dbReference type="ARBA" id="ARBA00022984"/>
    </source>
</evidence>
<protein>
    <recommendedName>
        <fullName evidence="7 20">UDP-N-acetylenolpyruvoylglucosamine reductase</fullName>
        <ecNumber evidence="6 20">1.3.1.98</ecNumber>
    </recommendedName>
    <alternativeName>
        <fullName evidence="18 20">UDP-N-acetylmuramate dehydrogenase</fullName>
    </alternativeName>
</protein>
<evidence type="ECO:0000256" key="13">
    <source>
        <dbReference type="ARBA" id="ARBA00022960"/>
    </source>
</evidence>
<evidence type="ECO:0000256" key="4">
    <source>
        <dbReference type="ARBA" id="ARBA00004752"/>
    </source>
</evidence>
<evidence type="ECO:0000256" key="11">
    <source>
        <dbReference type="ARBA" id="ARBA00022827"/>
    </source>
</evidence>
<dbReference type="InterPro" id="IPR016167">
    <property type="entry name" value="FAD-bd_PCMH_sub1"/>
</dbReference>
<keyword evidence="8 20" id="KW-0963">Cytoplasm</keyword>
<feature type="active site" description="Proton donor" evidence="20">
    <location>
        <position position="210"/>
    </location>
</feature>
<evidence type="ECO:0000259" key="21">
    <source>
        <dbReference type="PROSITE" id="PS51387"/>
    </source>
</evidence>
<dbReference type="Proteomes" id="UP001055955">
    <property type="component" value="Chromosome"/>
</dbReference>
<evidence type="ECO:0000256" key="16">
    <source>
        <dbReference type="ARBA" id="ARBA00023306"/>
    </source>
</evidence>
<dbReference type="Pfam" id="PF01565">
    <property type="entry name" value="FAD_binding_4"/>
    <property type="match status" value="1"/>
</dbReference>
<name>A0ABY5DKB6_9GAMM</name>
<keyword evidence="15 20" id="KW-0560">Oxidoreductase</keyword>
<keyword evidence="9 20" id="KW-0132">Cell division</keyword>
<dbReference type="InterPro" id="IPR036635">
    <property type="entry name" value="MurB_C_sf"/>
</dbReference>
<feature type="active site" evidence="20">
    <location>
        <position position="159"/>
    </location>
</feature>
<evidence type="ECO:0000256" key="17">
    <source>
        <dbReference type="ARBA" id="ARBA00023316"/>
    </source>
</evidence>
<dbReference type="Pfam" id="PF02873">
    <property type="entry name" value="MurB_C"/>
    <property type="match status" value="1"/>
</dbReference>
<evidence type="ECO:0000256" key="9">
    <source>
        <dbReference type="ARBA" id="ARBA00022618"/>
    </source>
</evidence>
<proteinExistence type="inferred from homology"/>
<keyword evidence="13 20" id="KW-0133">Cell shape</keyword>
<evidence type="ECO:0000256" key="20">
    <source>
        <dbReference type="HAMAP-Rule" id="MF_00037"/>
    </source>
</evidence>
<dbReference type="InterPro" id="IPR016169">
    <property type="entry name" value="FAD-bd_PCMH_sub2"/>
</dbReference>
<comment type="similarity">
    <text evidence="5 20">Belongs to the MurB family.</text>
</comment>
<dbReference type="Gene3D" id="3.30.465.10">
    <property type="match status" value="1"/>
</dbReference>
<evidence type="ECO:0000256" key="2">
    <source>
        <dbReference type="ARBA" id="ARBA00003921"/>
    </source>
</evidence>